<evidence type="ECO:0000313" key="4">
    <source>
        <dbReference type="Proteomes" id="UP000529637"/>
    </source>
</evidence>
<dbReference type="EMBL" id="JABWMJ010000002">
    <property type="protein sequence ID" value="NUZ05238.1"/>
    <property type="molecule type" value="Genomic_DNA"/>
</dbReference>
<feature type="transmembrane region" description="Helical" evidence="1">
    <location>
        <begin position="104"/>
        <end position="121"/>
    </location>
</feature>
<gene>
    <name evidence="3" type="ORF">HQN59_05625</name>
</gene>
<evidence type="ECO:0000259" key="2">
    <source>
        <dbReference type="Pfam" id="PF00487"/>
    </source>
</evidence>
<dbReference type="InterPro" id="IPR012171">
    <property type="entry name" value="Fatty_acid_desaturase"/>
</dbReference>
<organism evidence="3 4">
    <name type="scientific">Piscinibacter koreensis</name>
    <dbReference type="NCBI Taxonomy" id="2742824"/>
    <lineage>
        <taxon>Bacteria</taxon>
        <taxon>Pseudomonadati</taxon>
        <taxon>Pseudomonadota</taxon>
        <taxon>Betaproteobacteria</taxon>
        <taxon>Burkholderiales</taxon>
        <taxon>Sphaerotilaceae</taxon>
        <taxon>Piscinibacter</taxon>
    </lineage>
</organism>
<dbReference type="Pfam" id="PF00487">
    <property type="entry name" value="FA_desaturase"/>
    <property type="match status" value="1"/>
</dbReference>
<evidence type="ECO:0000313" key="3">
    <source>
        <dbReference type="EMBL" id="NUZ05238.1"/>
    </source>
</evidence>
<proteinExistence type="predicted"/>
<dbReference type="Proteomes" id="UP000529637">
    <property type="component" value="Unassembled WGS sequence"/>
</dbReference>
<evidence type="ECO:0000256" key="1">
    <source>
        <dbReference type="SAM" id="Phobius"/>
    </source>
</evidence>
<feature type="domain" description="Fatty acid desaturase" evidence="2">
    <location>
        <begin position="68"/>
        <end position="334"/>
    </location>
</feature>
<dbReference type="PANTHER" id="PTHR19353:SF19">
    <property type="entry name" value="DELTA(5) FATTY ACID DESATURASE C-RELATED"/>
    <property type="match status" value="1"/>
</dbReference>
<protein>
    <submittedName>
        <fullName evidence="3">Fatty acid desaturase</fullName>
    </submittedName>
</protein>
<feature type="transmembrane region" description="Helical" evidence="1">
    <location>
        <begin position="243"/>
        <end position="260"/>
    </location>
</feature>
<feature type="transmembrane region" description="Helical" evidence="1">
    <location>
        <begin position="211"/>
        <end position="231"/>
    </location>
</feature>
<dbReference type="PANTHER" id="PTHR19353">
    <property type="entry name" value="FATTY ACID DESATURASE 2"/>
    <property type="match status" value="1"/>
</dbReference>
<feature type="transmembrane region" description="Helical" evidence="1">
    <location>
        <begin position="68"/>
        <end position="92"/>
    </location>
</feature>
<accession>A0A7Y6TVP8</accession>
<dbReference type="InterPro" id="IPR005804">
    <property type="entry name" value="FA_desaturase_dom"/>
</dbReference>
<dbReference type="GO" id="GO:0016717">
    <property type="term" value="F:oxidoreductase activity, acting on paired donors, with oxidation of a pair of donors resulting in the reduction of molecular oxygen to two molecules of water"/>
    <property type="evidence" value="ECO:0007669"/>
    <property type="project" value="TreeGrafter"/>
</dbReference>
<keyword evidence="1" id="KW-0812">Transmembrane</keyword>
<keyword evidence="1" id="KW-0472">Membrane</keyword>
<keyword evidence="4" id="KW-1185">Reference proteome</keyword>
<name>A0A7Y6TVP8_9BURK</name>
<reference evidence="3 4" key="1">
    <citation type="submission" date="2020-06" db="EMBL/GenBank/DDBJ databases">
        <title>Schlegella sp. ID0723 isolated from air conditioner.</title>
        <authorList>
            <person name="Kim D.Y."/>
            <person name="Kim D.-U."/>
        </authorList>
    </citation>
    <scope>NUCLEOTIDE SEQUENCE [LARGE SCALE GENOMIC DNA]</scope>
    <source>
        <strain evidence="3 4">ID0723</strain>
    </source>
</reference>
<keyword evidence="1" id="KW-1133">Transmembrane helix</keyword>
<dbReference type="GO" id="GO:0008610">
    <property type="term" value="P:lipid biosynthetic process"/>
    <property type="evidence" value="ECO:0007669"/>
    <property type="project" value="UniProtKB-ARBA"/>
</dbReference>
<dbReference type="AlphaFoldDB" id="A0A7Y6TVP8"/>
<feature type="transmembrane region" description="Helical" evidence="1">
    <location>
        <begin position="40"/>
        <end position="62"/>
    </location>
</feature>
<dbReference type="GO" id="GO:0016020">
    <property type="term" value="C:membrane"/>
    <property type="evidence" value="ECO:0007669"/>
    <property type="project" value="TreeGrafter"/>
</dbReference>
<comment type="caution">
    <text evidence="3">The sequence shown here is derived from an EMBL/GenBank/DDBJ whole genome shotgun (WGS) entry which is preliminary data.</text>
</comment>
<sequence length="371" mass="42247">MNAPVDGAELPDPAADTAPHAEWREDARRLIGELFQRSPAIYWVDFLASTSLAWAFGALYMLADGWSAWQLVGLLGASVFFFRAGTFIHEIVHMPARQMVGFKRAWNALIGIPLLMPWIMYRNHTEHHNHRLFGTPADGEYLPLASSPIGETIKYLAQAPLLPLFQLVRFGVLAPLSWLFPRFREWVLTRASAAVSNPYYRKRFPRRDERHLKMVEALCFAYLVVLGVLTWRGVIEARHLGRAYILVALTLALNWVRNLAAHRYGNDGRGMTLAQQVEDSINITGQTWLTVVLFPVGLRYHALHHMFPALPYHNLGRAHQRLMEGLPADSPYRSTNRASFFAGVRELWVSARRTSRPQSSMQRWSAPTPRT</sequence>